<dbReference type="Gene3D" id="3.90.1010.20">
    <property type="match status" value="1"/>
</dbReference>
<evidence type="ECO:0000313" key="2">
    <source>
        <dbReference type="Proteomes" id="UP000242497"/>
    </source>
</evidence>
<accession>A0A1M6Q005</accession>
<dbReference type="EMBL" id="FRAE01000036">
    <property type="protein sequence ID" value="SHK13523.1"/>
    <property type="molecule type" value="Genomic_DNA"/>
</dbReference>
<gene>
    <name evidence="1" type="ORF">SAMN02744037_01710</name>
</gene>
<dbReference type="Proteomes" id="UP000242497">
    <property type="component" value="Unassembled WGS sequence"/>
</dbReference>
<dbReference type="OrthoDB" id="384237at2"/>
<proteinExistence type="predicted"/>
<keyword evidence="2" id="KW-1185">Reference proteome</keyword>
<dbReference type="STRING" id="1123349.SAMN02744037_01710"/>
<organism evidence="1 2">
    <name type="scientific">Tepidibacter formicigenes DSM 15518</name>
    <dbReference type="NCBI Taxonomy" id="1123349"/>
    <lineage>
        <taxon>Bacteria</taxon>
        <taxon>Bacillati</taxon>
        <taxon>Bacillota</taxon>
        <taxon>Clostridia</taxon>
        <taxon>Peptostreptococcales</taxon>
        <taxon>Peptostreptococcaceae</taxon>
        <taxon>Tepidibacter</taxon>
    </lineage>
</organism>
<reference evidence="2" key="1">
    <citation type="submission" date="2016-11" db="EMBL/GenBank/DDBJ databases">
        <authorList>
            <person name="Varghese N."/>
            <person name="Submissions S."/>
        </authorList>
    </citation>
    <scope>NUCLEOTIDE SEQUENCE [LARGE SCALE GENOMIC DNA]</scope>
    <source>
        <strain evidence="2">DSM 15518</strain>
    </source>
</reference>
<sequence length="160" mass="17664">MKKNKILIIGLSLIISIGLLVGCTLHISQNAVKYEDGIYIAQEDDFDEQTGFKDIVKLEVKDGKIISADWNGVQKDGEDKKTLSKNGGYPMVEKAGAKAPWHEQAEKVEAFLLKTQDPTAIEYKDNEGRTDAISGVSIHVSEFFKLAKKALDNGPVKKNE</sequence>
<dbReference type="RefSeq" id="WP_072889076.1">
    <property type="nucleotide sequence ID" value="NZ_FRAE01000036.1"/>
</dbReference>
<protein>
    <submittedName>
        <fullName evidence="1">Major membrane immunogen, membrane-anchored lipoprotein</fullName>
    </submittedName>
</protein>
<dbReference type="PROSITE" id="PS51257">
    <property type="entry name" value="PROKAR_LIPOPROTEIN"/>
    <property type="match status" value="1"/>
</dbReference>
<keyword evidence="1" id="KW-0449">Lipoprotein</keyword>
<evidence type="ECO:0000313" key="1">
    <source>
        <dbReference type="EMBL" id="SHK13523.1"/>
    </source>
</evidence>
<name>A0A1M6Q005_9FIRM</name>
<dbReference type="AlphaFoldDB" id="A0A1M6Q005"/>